<comment type="similarity">
    <text evidence="3">Belongs to the peptidase M50B family.</text>
</comment>
<evidence type="ECO:0000259" key="12">
    <source>
        <dbReference type="Pfam" id="PF02163"/>
    </source>
</evidence>
<dbReference type="GO" id="GO:0004222">
    <property type="term" value="F:metalloendopeptidase activity"/>
    <property type="evidence" value="ECO:0007669"/>
    <property type="project" value="InterPro"/>
</dbReference>
<keyword evidence="6 13" id="KW-0378">Hydrolase</keyword>
<sequence length="351" mass="38269">MSIIIAIVIFSLIITIHEFGHFIAAKLNGVKVNEFAIGMGPALLKKQKGETLYALRVFPIGGYCAMEGEDKDSSDGRAFGNKAVWRRMIIVAAGVCMNMILGLILLMVQTGISDAIVTTTVSKFEDGAVSHETGLEVGDEIIAINGMRIFTSMDMSYKFTNDEDGVYDMVVVRNGERISLKNVKLSTTVGEDGKEVVHYDFWVEPGKITPKSVVTQAFRQTATDARLIYISLADMLTGKYSLKDMSGPVGIVDSIGDVIDSERDQETGKINWKGLIDSVLSLSSFITINVGVFNLLPLPALDGGRFIFLLIEAVRRKPVPPEREGMVHTIGMAALLLLMVVITVSDITKLV</sequence>
<evidence type="ECO:0000313" key="13">
    <source>
        <dbReference type="EMBL" id="EGC01206.1"/>
    </source>
</evidence>
<dbReference type="Pfam" id="PF02163">
    <property type="entry name" value="Peptidase_M50"/>
    <property type="match status" value="1"/>
</dbReference>
<name>E9SHN8_RUMAL</name>
<proteinExistence type="inferred from homology"/>
<dbReference type="GO" id="GO:0006508">
    <property type="term" value="P:proteolysis"/>
    <property type="evidence" value="ECO:0007669"/>
    <property type="project" value="UniProtKB-KW"/>
</dbReference>
<dbReference type="SUPFAM" id="SSF50156">
    <property type="entry name" value="PDZ domain-like"/>
    <property type="match status" value="1"/>
</dbReference>
<feature type="transmembrane region" description="Helical" evidence="11">
    <location>
        <begin position="325"/>
        <end position="345"/>
    </location>
</feature>
<evidence type="ECO:0000256" key="8">
    <source>
        <dbReference type="ARBA" id="ARBA00022989"/>
    </source>
</evidence>
<evidence type="ECO:0000256" key="7">
    <source>
        <dbReference type="ARBA" id="ARBA00022833"/>
    </source>
</evidence>
<evidence type="ECO:0000256" key="3">
    <source>
        <dbReference type="ARBA" id="ARBA00007931"/>
    </source>
</evidence>
<keyword evidence="4 13" id="KW-0645">Protease</keyword>
<evidence type="ECO:0000256" key="4">
    <source>
        <dbReference type="ARBA" id="ARBA00022670"/>
    </source>
</evidence>
<dbReference type="eggNOG" id="COG0750">
    <property type="taxonomic scope" value="Bacteria"/>
</dbReference>
<dbReference type="GO" id="GO:0016020">
    <property type="term" value="C:membrane"/>
    <property type="evidence" value="ECO:0007669"/>
    <property type="project" value="UniProtKB-SubCell"/>
</dbReference>
<accession>E9SHN8</accession>
<evidence type="ECO:0000313" key="14">
    <source>
        <dbReference type="Proteomes" id="UP000004259"/>
    </source>
</evidence>
<dbReference type="PANTHER" id="PTHR42837">
    <property type="entry name" value="REGULATOR OF SIGMA-E PROTEASE RSEP"/>
    <property type="match status" value="1"/>
</dbReference>
<dbReference type="InterPro" id="IPR004387">
    <property type="entry name" value="Pept_M50_Zn"/>
</dbReference>
<evidence type="ECO:0000256" key="10">
    <source>
        <dbReference type="ARBA" id="ARBA00023136"/>
    </source>
</evidence>
<dbReference type="Gene3D" id="2.30.42.10">
    <property type="match status" value="1"/>
</dbReference>
<dbReference type="EMBL" id="ADKM02000134">
    <property type="protein sequence ID" value="EGC01206.1"/>
    <property type="molecule type" value="Genomic_DNA"/>
</dbReference>
<dbReference type="STRING" id="246199.CUS_6987"/>
<evidence type="ECO:0000256" key="1">
    <source>
        <dbReference type="ARBA" id="ARBA00001947"/>
    </source>
</evidence>
<dbReference type="OrthoDB" id="9782003at2"/>
<protein>
    <submittedName>
        <fullName evidence="13">RIP metalloprotease RseP</fullName>
        <ecNumber evidence="13">3.4.24.-</ecNumber>
    </submittedName>
</protein>
<evidence type="ECO:0000256" key="2">
    <source>
        <dbReference type="ARBA" id="ARBA00004141"/>
    </source>
</evidence>
<dbReference type="PANTHER" id="PTHR42837:SF2">
    <property type="entry name" value="MEMBRANE METALLOPROTEASE ARASP2, CHLOROPLASTIC-RELATED"/>
    <property type="match status" value="1"/>
</dbReference>
<keyword evidence="10 11" id="KW-0472">Membrane</keyword>
<organism evidence="13 14">
    <name type="scientific">Ruminococcus albus 8</name>
    <dbReference type="NCBI Taxonomy" id="246199"/>
    <lineage>
        <taxon>Bacteria</taxon>
        <taxon>Bacillati</taxon>
        <taxon>Bacillota</taxon>
        <taxon>Clostridia</taxon>
        <taxon>Eubacteriales</taxon>
        <taxon>Oscillospiraceae</taxon>
        <taxon>Ruminococcus</taxon>
    </lineage>
</organism>
<keyword evidence="5 11" id="KW-0812">Transmembrane</keyword>
<evidence type="ECO:0000256" key="9">
    <source>
        <dbReference type="ARBA" id="ARBA00023049"/>
    </source>
</evidence>
<dbReference type="CDD" id="cd06163">
    <property type="entry name" value="S2P-M50_PDZ_RseP-like"/>
    <property type="match status" value="1"/>
</dbReference>
<dbReference type="InterPro" id="IPR008915">
    <property type="entry name" value="Peptidase_M50"/>
</dbReference>
<comment type="caution">
    <text evidence="13">The sequence shown here is derived from an EMBL/GenBank/DDBJ whole genome shotgun (WGS) entry which is preliminary data.</text>
</comment>
<keyword evidence="9 13" id="KW-0482">Metalloprotease</keyword>
<feature type="transmembrane region" description="Helical" evidence="11">
    <location>
        <begin position="88"/>
        <end position="108"/>
    </location>
</feature>
<dbReference type="RefSeq" id="WP_002853376.1">
    <property type="nucleotide sequence ID" value="NZ_ADKM02000134.1"/>
</dbReference>
<dbReference type="Proteomes" id="UP000004259">
    <property type="component" value="Unassembled WGS sequence"/>
</dbReference>
<evidence type="ECO:0000256" key="6">
    <source>
        <dbReference type="ARBA" id="ARBA00022801"/>
    </source>
</evidence>
<keyword evidence="8 11" id="KW-1133">Transmembrane helix</keyword>
<comment type="subcellular location">
    <subcellularLocation>
        <location evidence="2">Membrane</location>
        <topology evidence="2">Multi-pass membrane protein</topology>
    </subcellularLocation>
</comment>
<dbReference type="EC" id="3.4.24.-" evidence="13"/>
<dbReference type="InterPro" id="IPR036034">
    <property type="entry name" value="PDZ_sf"/>
</dbReference>
<keyword evidence="14" id="KW-1185">Reference proteome</keyword>
<evidence type="ECO:0000256" key="5">
    <source>
        <dbReference type="ARBA" id="ARBA00022692"/>
    </source>
</evidence>
<reference evidence="13 14" key="1">
    <citation type="submission" date="2011-02" db="EMBL/GenBank/DDBJ databases">
        <authorList>
            <person name="Nelson K.E."/>
            <person name="Sutton G."/>
            <person name="Torralba M."/>
            <person name="Durkin S."/>
            <person name="Harkins D."/>
            <person name="Montgomery R."/>
            <person name="Ziemer C."/>
            <person name="Klaassens E."/>
            <person name="Ocuiv P."/>
            <person name="Morrison M."/>
        </authorList>
    </citation>
    <scope>NUCLEOTIDE SEQUENCE [LARGE SCALE GENOMIC DNA]</scope>
    <source>
        <strain evidence="13 14">8</strain>
    </source>
</reference>
<feature type="domain" description="Peptidase M50" evidence="12">
    <location>
        <begin position="6"/>
        <end position="338"/>
    </location>
</feature>
<comment type="cofactor">
    <cofactor evidence="1">
        <name>Zn(2+)</name>
        <dbReference type="ChEBI" id="CHEBI:29105"/>
    </cofactor>
</comment>
<gene>
    <name evidence="13" type="primary">rseP</name>
    <name evidence="13" type="ORF">CUS_6987</name>
</gene>
<dbReference type="AlphaFoldDB" id="E9SHN8"/>
<keyword evidence="7" id="KW-0862">Zinc</keyword>
<evidence type="ECO:0000256" key="11">
    <source>
        <dbReference type="SAM" id="Phobius"/>
    </source>
</evidence>